<comment type="caution">
    <text evidence="7">The sequence shown here is derived from an EMBL/GenBank/DDBJ whole genome shotgun (WGS) entry which is preliminary data.</text>
</comment>
<protein>
    <submittedName>
        <fullName evidence="7">DUF423 domain-containing protein</fullName>
    </submittedName>
</protein>
<keyword evidence="5 6" id="KW-0472">Membrane</keyword>
<feature type="transmembrane region" description="Helical" evidence="6">
    <location>
        <begin position="101"/>
        <end position="124"/>
    </location>
</feature>
<dbReference type="RefSeq" id="WP_109404522.1">
    <property type="nucleotide sequence ID" value="NZ_QFFG01000002.1"/>
</dbReference>
<evidence type="ECO:0000313" key="7">
    <source>
        <dbReference type="EMBL" id="PWG06191.1"/>
    </source>
</evidence>
<evidence type="ECO:0000256" key="6">
    <source>
        <dbReference type="SAM" id="Phobius"/>
    </source>
</evidence>
<reference evidence="7 8" key="1">
    <citation type="submission" date="2018-05" db="EMBL/GenBank/DDBJ databases">
        <title>Polaribacter aquimarinus sp. nov., isolated from sediment in a sediment of sea.</title>
        <authorList>
            <person name="Lu D."/>
        </authorList>
    </citation>
    <scope>NUCLEOTIDE SEQUENCE [LARGE SCALE GENOMIC DNA]</scope>
    <source>
        <strain evidence="7 8">ZY113</strain>
    </source>
</reference>
<dbReference type="AlphaFoldDB" id="A0A2U2JD41"/>
<gene>
    <name evidence="7" type="ORF">DIS07_07115</name>
</gene>
<comment type="subcellular location">
    <subcellularLocation>
        <location evidence="1">Membrane</location>
        <topology evidence="1">Multi-pass membrane protein</topology>
    </subcellularLocation>
</comment>
<dbReference type="Pfam" id="PF04241">
    <property type="entry name" value="DUF423"/>
    <property type="match status" value="1"/>
</dbReference>
<dbReference type="Proteomes" id="UP000245670">
    <property type="component" value="Unassembled WGS sequence"/>
</dbReference>
<evidence type="ECO:0000313" key="8">
    <source>
        <dbReference type="Proteomes" id="UP000245670"/>
    </source>
</evidence>
<dbReference type="InterPro" id="IPR006696">
    <property type="entry name" value="DUF423"/>
</dbReference>
<name>A0A2U2JD41_9FLAO</name>
<dbReference type="OrthoDB" id="9802121at2"/>
<keyword evidence="8" id="KW-1185">Reference proteome</keyword>
<dbReference type="PANTHER" id="PTHR43461">
    <property type="entry name" value="TRANSMEMBRANE PROTEIN 256"/>
    <property type="match status" value="1"/>
</dbReference>
<feature type="transmembrane region" description="Helical" evidence="6">
    <location>
        <begin position="47"/>
        <end position="64"/>
    </location>
</feature>
<evidence type="ECO:0000256" key="2">
    <source>
        <dbReference type="ARBA" id="ARBA00009694"/>
    </source>
</evidence>
<evidence type="ECO:0000256" key="3">
    <source>
        <dbReference type="ARBA" id="ARBA00022692"/>
    </source>
</evidence>
<accession>A0A2U2JD41</accession>
<keyword evidence="3 6" id="KW-0812">Transmembrane</keyword>
<evidence type="ECO:0000256" key="5">
    <source>
        <dbReference type="ARBA" id="ARBA00023136"/>
    </source>
</evidence>
<comment type="similarity">
    <text evidence="2">Belongs to the UPF0382 family.</text>
</comment>
<proteinExistence type="inferred from homology"/>
<feature type="transmembrane region" description="Helical" evidence="6">
    <location>
        <begin position="70"/>
        <end position="89"/>
    </location>
</feature>
<dbReference type="GO" id="GO:0005886">
    <property type="term" value="C:plasma membrane"/>
    <property type="evidence" value="ECO:0007669"/>
    <property type="project" value="TreeGrafter"/>
</dbReference>
<dbReference type="EMBL" id="QFFG01000002">
    <property type="protein sequence ID" value="PWG06191.1"/>
    <property type="molecule type" value="Genomic_DNA"/>
</dbReference>
<evidence type="ECO:0000256" key="4">
    <source>
        <dbReference type="ARBA" id="ARBA00022989"/>
    </source>
</evidence>
<keyword evidence="4 6" id="KW-1133">Transmembrane helix</keyword>
<feature type="transmembrane region" description="Helical" evidence="6">
    <location>
        <begin position="6"/>
        <end position="27"/>
    </location>
</feature>
<sequence length="132" mass="14671">MNEIGLIFGAFFGLISVILGAFGAHLLKKKITSDQLQSFETGIKHQMYHAIVLLVLGFQFSSDVVFYNYIIYAFIIGTFLFSFSIYGLVISSAKNKKLKFLGPITPLGGLLLAIGWGLLIYIFVYDSFLIQA</sequence>
<organism evidence="7 8">
    <name type="scientific">Polaribacter aquimarinus</name>
    <dbReference type="NCBI Taxonomy" id="2100726"/>
    <lineage>
        <taxon>Bacteria</taxon>
        <taxon>Pseudomonadati</taxon>
        <taxon>Bacteroidota</taxon>
        <taxon>Flavobacteriia</taxon>
        <taxon>Flavobacteriales</taxon>
        <taxon>Flavobacteriaceae</taxon>
    </lineage>
</organism>
<dbReference type="PANTHER" id="PTHR43461:SF1">
    <property type="entry name" value="TRANSMEMBRANE PROTEIN 256"/>
    <property type="match status" value="1"/>
</dbReference>
<evidence type="ECO:0000256" key="1">
    <source>
        <dbReference type="ARBA" id="ARBA00004141"/>
    </source>
</evidence>